<comment type="caution">
    <text evidence="2">The sequence shown here is derived from an EMBL/GenBank/DDBJ whole genome shotgun (WGS) entry which is preliminary data.</text>
</comment>
<dbReference type="STRING" id="247633.GP2143_05715"/>
<name>A0YBJ3_9GAMM</name>
<protein>
    <submittedName>
        <fullName evidence="2">Iron-sulfur cluster-binding protein</fullName>
    </submittedName>
</protein>
<dbReference type="Proteomes" id="UP000004931">
    <property type="component" value="Unassembled WGS sequence"/>
</dbReference>
<reference evidence="2 3" key="1">
    <citation type="journal article" date="2010" name="J. Bacteriol.">
        <title>Genome sequence of the oligotrophic marine Gammaproteobacterium HTCC2143, isolated from the Oregon Coast.</title>
        <authorList>
            <person name="Oh H.M."/>
            <person name="Kang I."/>
            <person name="Ferriera S."/>
            <person name="Giovannoni S.J."/>
            <person name="Cho J.C."/>
        </authorList>
    </citation>
    <scope>NUCLEOTIDE SEQUENCE [LARGE SCALE GENOMIC DNA]</scope>
    <source>
        <strain evidence="2 3">HTCC2143</strain>
    </source>
</reference>
<proteinExistence type="predicted"/>
<dbReference type="Pfam" id="PF17650">
    <property type="entry name" value="RACo_linker"/>
    <property type="match status" value="1"/>
</dbReference>
<dbReference type="EMBL" id="AAVT01000002">
    <property type="protein sequence ID" value="EAW31923.1"/>
    <property type="molecule type" value="Genomic_DNA"/>
</dbReference>
<dbReference type="InterPro" id="IPR036010">
    <property type="entry name" value="2Fe-2S_ferredoxin-like_sf"/>
</dbReference>
<dbReference type="OrthoDB" id="9810588at2"/>
<organism evidence="2 3">
    <name type="scientific">marine gamma proteobacterium HTCC2143</name>
    <dbReference type="NCBI Taxonomy" id="247633"/>
    <lineage>
        <taxon>Bacteria</taxon>
        <taxon>Pseudomonadati</taxon>
        <taxon>Pseudomonadota</taxon>
        <taxon>Gammaproteobacteria</taxon>
        <taxon>Cellvibrionales</taxon>
        <taxon>Spongiibacteraceae</taxon>
        <taxon>BD1-7 clade</taxon>
    </lineage>
</organism>
<dbReference type="Pfam" id="PF17651">
    <property type="entry name" value="Raco_middle"/>
    <property type="match status" value="1"/>
</dbReference>
<evidence type="ECO:0000313" key="2">
    <source>
        <dbReference type="EMBL" id="EAW31923.1"/>
    </source>
</evidence>
<dbReference type="InterPro" id="IPR041414">
    <property type="entry name" value="Raco-like_middle"/>
</dbReference>
<dbReference type="GO" id="GO:0051536">
    <property type="term" value="F:iron-sulfur cluster binding"/>
    <property type="evidence" value="ECO:0007669"/>
    <property type="project" value="InterPro"/>
</dbReference>
<dbReference type="PROSITE" id="PS51085">
    <property type="entry name" value="2FE2S_FER_2"/>
    <property type="match status" value="1"/>
</dbReference>
<dbReference type="AlphaFoldDB" id="A0YBJ3"/>
<keyword evidence="3" id="KW-1185">Reference proteome</keyword>
<evidence type="ECO:0000313" key="3">
    <source>
        <dbReference type="Proteomes" id="UP000004931"/>
    </source>
</evidence>
<dbReference type="Gene3D" id="3.10.20.30">
    <property type="match status" value="1"/>
</dbReference>
<dbReference type="InterPro" id="IPR042259">
    <property type="entry name" value="Raco-like_middle_sf"/>
</dbReference>
<dbReference type="eggNOG" id="COG0633">
    <property type="taxonomic scope" value="Bacteria"/>
</dbReference>
<dbReference type="PANTHER" id="PTHR42895">
    <property type="entry name" value="IRON-SULFUR CLUSTER-BINDING PROTEIN-RELATED"/>
    <property type="match status" value="1"/>
</dbReference>
<dbReference type="InterPro" id="IPR052911">
    <property type="entry name" value="Corrinoid_activation_enz"/>
</dbReference>
<dbReference type="Pfam" id="PF00111">
    <property type="entry name" value="Fer2"/>
    <property type="match status" value="1"/>
</dbReference>
<dbReference type="Gene3D" id="3.30.420.480">
    <property type="entry name" value="Domain of unknown function (DUF4445)"/>
    <property type="match status" value="1"/>
</dbReference>
<sequence>MAKAVVGKVAGAGAVPDLRASPNSYRYFDKVNRLVSNEVKVVFTPSGRRGNFPRGTPLLHAARVLGVDIDSVCGGRGLCGRCQILCTEGSFPKHQVVSEVSHLSPFTETERRYNQRKKPLAIGRRLSCHTLLEGDVVIDVPADSQVHRQVVRKDAEHRDIKLDPATRLYYVEVEEADMHNPKGDLQRLLEALQRDWQLLNITCDTHILTQLQAVLREGKWSVTVAIYMQGKITAIWPGFKDQALGVAVDVGSTTVAAHLCDLRTGDVLATASMMNPQIRFGEDLMSRVSYVMMHPQGVVEMTAAIRESINQLIAEASAQINSTPADVLELVLVANPIMHHLFLGISPLELGGAPFALATDSSLDLSAAELELSLHPGARVYVLPCIAGHVGADTAGVILSEEPQVASEMTLLVDVGTNAEIVLGNNQRLMACSSPTGPAFEGAQISCGQRAAAGAIERVEINPETLEPRFKVIGCELWSDAPDFSDKTEAVGITGICGSGIIDVVAEMFLAGIITVDGVIDGDLMEKTPRVISNDRTWSYRLHSGITDIVITQNDVRQIQLAKAALYAGVKLLMDKMGIISIDRIRLAGAFGSHIDVKHAMVLGLIPDCDLAKVSSAGNAAGTGARIALLNAASRTNIETIVRGIEKIETAVEEKFQQYFVEAMAFPNKTDEFPHLFEVVARPISRIISGSAGDSGKSRRRRRRI</sequence>
<dbReference type="eggNOG" id="COG3894">
    <property type="taxonomic scope" value="Bacteria"/>
</dbReference>
<gene>
    <name evidence="2" type="ORF">GP2143_05715</name>
</gene>
<dbReference type="InterPro" id="IPR027980">
    <property type="entry name" value="RACo_C"/>
</dbReference>
<dbReference type="PANTHER" id="PTHR42895:SF1">
    <property type="entry name" value="IRON-SULFUR CLUSTER PROTEIN"/>
    <property type="match status" value="1"/>
</dbReference>
<feature type="domain" description="2Fe-2S ferredoxin-type" evidence="1">
    <location>
        <begin position="37"/>
        <end position="144"/>
    </location>
</feature>
<accession>A0YBJ3</accession>
<dbReference type="Gene3D" id="3.10.20.880">
    <property type="match status" value="1"/>
</dbReference>
<dbReference type="CDD" id="cd00207">
    <property type="entry name" value="fer2"/>
    <property type="match status" value="1"/>
</dbReference>
<dbReference type="InterPro" id="IPR040506">
    <property type="entry name" value="RACo_linker"/>
</dbReference>
<dbReference type="InterPro" id="IPR012675">
    <property type="entry name" value="Beta-grasp_dom_sf"/>
</dbReference>
<dbReference type="InterPro" id="IPR001041">
    <property type="entry name" value="2Fe-2S_ferredoxin-type"/>
</dbReference>
<dbReference type="SUPFAM" id="SSF54292">
    <property type="entry name" value="2Fe-2S ferredoxin-like"/>
    <property type="match status" value="1"/>
</dbReference>
<evidence type="ECO:0000259" key="1">
    <source>
        <dbReference type="PROSITE" id="PS51085"/>
    </source>
</evidence>
<dbReference type="Pfam" id="PF14574">
    <property type="entry name" value="RACo_C_ter"/>
    <property type="match status" value="1"/>
</dbReference>